<dbReference type="RefSeq" id="YP_004251061.1">
    <property type="nucleotide sequence ID" value="NC_015157.1"/>
</dbReference>
<dbReference type="GeneID" id="10228599"/>
<gene>
    <name evidence="1" type="primary">ORF119</name>
</gene>
<evidence type="ECO:0000313" key="1">
    <source>
        <dbReference type="EMBL" id="ADX87936.1"/>
    </source>
</evidence>
<organism evidence="1 2">
    <name type="scientific">Vibrio phage ICP1</name>
    <dbReference type="NCBI Taxonomy" id="979525"/>
    <lineage>
        <taxon>Viruses</taxon>
        <taxon>Duplodnaviria</taxon>
        <taxon>Heunggongvirae</taxon>
        <taxon>Uroviricota</taxon>
        <taxon>Caudoviricetes</taxon>
        <taxon>Mohonavirus</taxon>
        <taxon>Mohonavirus ICP1</taxon>
    </lineage>
</organism>
<name>F1D1E2_9CAUD</name>
<reference evidence="1 2" key="1">
    <citation type="journal article" date="2011" name="MBio">
        <title>Evidence of a dominant lineage of Vibrio cholerae-specific lytic bacteriophages shed by cholera patients over a 10-year period in Dhaka, Bangladesh.</title>
        <authorList>
            <person name="Seed K.D."/>
            <person name="Bodi K.L."/>
            <person name="Kropinski A.M."/>
            <person name="Ackermann H.W."/>
            <person name="Calderwood S.B."/>
            <person name="Qadri F."/>
            <person name="Camilli A."/>
        </authorList>
    </citation>
    <scope>NUCLEOTIDE SEQUENCE [LARGE SCALE GENOMIC DNA]</scope>
</reference>
<accession>F1D1E2</accession>
<dbReference type="KEGG" id="vg:10228599"/>
<evidence type="ECO:0000313" key="2">
    <source>
        <dbReference type="Proteomes" id="UP000007502"/>
    </source>
</evidence>
<dbReference type="Proteomes" id="UP000007502">
    <property type="component" value="Segment"/>
</dbReference>
<keyword evidence="2" id="KW-1185">Reference proteome</keyword>
<dbReference type="EMBL" id="HQ641347">
    <property type="protein sequence ID" value="ADX87936.1"/>
    <property type="molecule type" value="Genomic_DNA"/>
</dbReference>
<sequence>MIDKDIIEQLNKARQNPIRTVEVTREIIWDESVQFAKEGNEHFFEKLSLCQEEGRYAVVQYDGGFPMMIDMRKNNESDKMKVTIVDKHVYDIIMDAIETYRLYTHYYVNAYEFVLVYCLTRHIDLVEYGIIDL</sequence>
<proteinExistence type="predicted"/>
<protein>
    <submittedName>
        <fullName evidence="1">Uncharacterized protein ORF119</fullName>
    </submittedName>
</protein>